<dbReference type="KEGG" id="bcop:JD108_14540"/>
<gene>
    <name evidence="2" type="primary">yqeH</name>
    <name evidence="2" type="ORF">JD108_14540</name>
    <name evidence="3" type="ORF">KDJ56_14485</name>
</gene>
<evidence type="ECO:0000313" key="5">
    <source>
        <dbReference type="Proteomes" id="UP000677234"/>
    </source>
</evidence>
<organism evidence="2 4">
    <name type="scientific">Brevibacillus composti</name>
    <dbReference type="NCBI Taxonomy" id="2796470"/>
    <lineage>
        <taxon>Bacteria</taxon>
        <taxon>Bacillati</taxon>
        <taxon>Bacillota</taxon>
        <taxon>Bacilli</taxon>
        <taxon>Bacillales</taxon>
        <taxon>Paenibacillaceae</taxon>
        <taxon>Brevibacillus</taxon>
    </lineage>
</organism>
<dbReference type="NCBIfam" id="TIGR03597">
    <property type="entry name" value="GTPase_YqeH"/>
    <property type="match status" value="1"/>
</dbReference>
<evidence type="ECO:0000259" key="1">
    <source>
        <dbReference type="PROSITE" id="PS51721"/>
    </source>
</evidence>
<dbReference type="InterPro" id="IPR027417">
    <property type="entry name" value="P-loop_NTPase"/>
</dbReference>
<dbReference type="Pfam" id="PF21516">
    <property type="entry name" value="YqeH-like_C"/>
    <property type="match status" value="1"/>
</dbReference>
<dbReference type="InterPro" id="IPR048422">
    <property type="entry name" value="NOA1/YqeH-like_C"/>
</dbReference>
<sequence>MENTGVTERFEGACAGCGIAIQTEDAKRPGYAPASALQRETVICQRCFRIRHYNEVAPISMGDDDFLRILDGIGSTDSLVVMVVDIFDFHGSWLRGLPRFVGNNPILLVGNKVDLLPQNINLNRVRNWMQHEAKERGLRPADVVLVSAHKGLHIDELLARISQLRKGRDVYIVGVTNVGKSTLINRILHDYGSAELEITTSPFPGTTLDKIEIPLEDGRSIFDTPGIINRDQIGHMITPQDLRKITPTTRINPKVYQLNDGQSLFLGGLARIDFVRGPRQPFVVYVKNDMYIHRTKLENADDVLQKHHGEMLAPPTGREAAEKLPAFVKHTFKIRPTGTTDLVISGLGWVSLQGKEEASVVVHAPKGVSVGIRKGLI</sequence>
<dbReference type="PANTHER" id="PTHR46434">
    <property type="entry name" value="GENETIC INTERACTOR OF PROHIBITINS 3, MITOCHONDRIAL"/>
    <property type="match status" value="1"/>
</dbReference>
<dbReference type="InterPro" id="IPR030378">
    <property type="entry name" value="G_CP_dom"/>
</dbReference>
<keyword evidence="5" id="KW-1185">Reference proteome</keyword>
<dbReference type="InterPro" id="IPR019988">
    <property type="entry name" value="GTP-bd_ribosome_bgen_YqeH"/>
</dbReference>
<evidence type="ECO:0000313" key="4">
    <source>
        <dbReference type="Proteomes" id="UP000595847"/>
    </source>
</evidence>
<evidence type="ECO:0000313" key="2">
    <source>
        <dbReference type="EMBL" id="QQE73130.1"/>
    </source>
</evidence>
<dbReference type="PROSITE" id="PS51721">
    <property type="entry name" value="G_CP"/>
    <property type="match status" value="1"/>
</dbReference>
<reference evidence="2 4" key="1">
    <citation type="submission" date="2020-12" db="EMBL/GenBank/DDBJ databases">
        <title>strain FJAT-54423T represents a novel species of the genus Brevibacillus.</title>
        <authorList>
            <person name="Tang R."/>
        </authorList>
    </citation>
    <scope>NUCLEOTIDE SEQUENCE [LARGE SCALE GENOMIC DNA]</scope>
    <source>
        <strain evidence="2 4">FJAT-54423</strain>
    </source>
</reference>
<reference evidence="3" key="2">
    <citation type="submission" date="2021-04" db="EMBL/GenBank/DDBJ databases">
        <title>Brevibacillus composti FJAT-54423, complete genome.</title>
        <authorList>
            <person name="Tang R."/>
        </authorList>
    </citation>
    <scope>NUCLEOTIDE SEQUENCE</scope>
    <source>
        <strain evidence="3">FJAT-54424</strain>
    </source>
</reference>
<dbReference type="InterPro" id="IPR006073">
    <property type="entry name" value="GTP-bd"/>
</dbReference>
<dbReference type="CDD" id="cd01855">
    <property type="entry name" value="YqeH"/>
    <property type="match status" value="1"/>
</dbReference>
<dbReference type="Proteomes" id="UP000677234">
    <property type="component" value="Chromosome"/>
</dbReference>
<dbReference type="CDD" id="cd00882">
    <property type="entry name" value="Ras_like_GTPase"/>
    <property type="match status" value="1"/>
</dbReference>
<dbReference type="SUPFAM" id="SSF52540">
    <property type="entry name" value="P-loop containing nucleoside triphosphate hydrolases"/>
    <property type="match status" value="1"/>
</dbReference>
<dbReference type="EMBL" id="CP066308">
    <property type="protein sequence ID" value="QQE73130.1"/>
    <property type="molecule type" value="Genomic_DNA"/>
</dbReference>
<dbReference type="PANTHER" id="PTHR46434:SF1">
    <property type="entry name" value="GENETIC INTERACTOR OF PROHIBITINS 3, MITOCHONDRIAL"/>
    <property type="match status" value="1"/>
</dbReference>
<dbReference type="InterPro" id="IPR050896">
    <property type="entry name" value="Mito_lipid_metab_GTPase"/>
</dbReference>
<evidence type="ECO:0000313" key="3">
    <source>
        <dbReference type="EMBL" id="QUO40208.1"/>
    </source>
</evidence>
<dbReference type="EMBL" id="CP073708">
    <property type="protein sequence ID" value="QUO40208.1"/>
    <property type="molecule type" value="Genomic_DNA"/>
</dbReference>
<dbReference type="Gene3D" id="3.40.50.300">
    <property type="entry name" value="P-loop containing nucleotide triphosphate hydrolases"/>
    <property type="match status" value="1"/>
</dbReference>
<proteinExistence type="predicted"/>
<accession>A0A7T5EIE2</accession>
<dbReference type="Proteomes" id="UP000595847">
    <property type="component" value="Chromosome"/>
</dbReference>
<dbReference type="Pfam" id="PF01926">
    <property type="entry name" value="MMR_HSR1"/>
    <property type="match status" value="1"/>
</dbReference>
<feature type="domain" description="CP-type G" evidence="1">
    <location>
        <begin position="67"/>
        <end position="230"/>
    </location>
</feature>
<protein>
    <submittedName>
        <fullName evidence="2">Ribosome biogenesis GTPase YqeH</fullName>
    </submittedName>
</protein>
<dbReference type="RefSeq" id="WP_198826760.1">
    <property type="nucleotide sequence ID" value="NZ_CP066308.1"/>
</dbReference>
<dbReference type="GO" id="GO:0005525">
    <property type="term" value="F:GTP binding"/>
    <property type="evidence" value="ECO:0007669"/>
    <property type="project" value="InterPro"/>
</dbReference>
<dbReference type="AlphaFoldDB" id="A0A7T5EIE2"/>
<name>A0A7T5EIE2_9BACL</name>